<evidence type="ECO:0000256" key="1">
    <source>
        <dbReference type="ARBA" id="ARBA00004123"/>
    </source>
</evidence>
<dbReference type="AlphaFoldDB" id="A0A8S4BLS0"/>
<evidence type="ECO:0000313" key="9">
    <source>
        <dbReference type="EMBL" id="CAG6008611.1"/>
    </source>
</evidence>
<dbReference type="CDD" id="cd00086">
    <property type="entry name" value="homeodomain"/>
    <property type="match status" value="1"/>
</dbReference>
<evidence type="ECO:0000256" key="3">
    <source>
        <dbReference type="ARBA" id="ARBA00023155"/>
    </source>
</evidence>
<reference evidence="9" key="1">
    <citation type="submission" date="2021-05" db="EMBL/GenBank/DDBJ databases">
        <authorList>
            <person name="Tigano A."/>
        </authorList>
    </citation>
    <scope>NUCLEOTIDE SEQUENCE</scope>
</reference>
<keyword evidence="10" id="KW-1185">Reference proteome</keyword>
<dbReference type="PANTHER" id="PTHR24329:SF337">
    <property type="entry name" value="ARISTALESS RELATED HOMEOBOX"/>
    <property type="match status" value="1"/>
</dbReference>
<name>A0A8S4BLS0_9TELE</name>
<dbReference type="OrthoDB" id="6159439at2759"/>
<feature type="region of interest" description="Disordered" evidence="7">
    <location>
        <begin position="65"/>
        <end position="95"/>
    </location>
</feature>
<evidence type="ECO:0000256" key="4">
    <source>
        <dbReference type="ARBA" id="ARBA00023242"/>
    </source>
</evidence>
<protein>
    <submittedName>
        <fullName evidence="9">(Atlantic silverside) hypothetical protein</fullName>
    </submittedName>
</protein>
<dbReference type="InterPro" id="IPR017970">
    <property type="entry name" value="Homeobox_CS"/>
</dbReference>
<dbReference type="Gene3D" id="1.10.10.60">
    <property type="entry name" value="Homeodomain-like"/>
    <property type="match status" value="1"/>
</dbReference>
<dbReference type="PROSITE" id="PS00027">
    <property type="entry name" value="HOMEOBOX_1"/>
    <property type="match status" value="1"/>
</dbReference>
<dbReference type="GO" id="GO:0000977">
    <property type="term" value="F:RNA polymerase II transcription regulatory region sequence-specific DNA binding"/>
    <property type="evidence" value="ECO:0007669"/>
    <property type="project" value="TreeGrafter"/>
</dbReference>
<organism evidence="9 10">
    <name type="scientific">Menidia menidia</name>
    <name type="common">Atlantic silverside</name>
    <dbReference type="NCBI Taxonomy" id="238744"/>
    <lineage>
        <taxon>Eukaryota</taxon>
        <taxon>Metazoa</taxon>
        <taxon>Chordata</taxon>
        <taxon>Craniata</taxon>
        <taxon>Vertebrata</taxon>
        <taxon>Euteleostomi</taxon>
        <taxon>Actinopterygii</taxon>
        <taxon>Neopterygii</taxon>
        <taxon>Teleostei</taxon>
        <taxon>Neoteleostei</taxon>
        <taxon>Acanthomorphata</taxon>
        <taxon>Ovalentaria</taxon>
        <taxon>Atherinomorphae</taxon>
        <taxon>Atheriniformes</taxon>
        <taxon>Atherinopsidae</taxon>
        <taxon>Menidiinae</taxon>
        <taxon>Menidia</taxon>
    </lineage>
</organism>
<dbReference type="PANTHER" id="PTHR24329">
    <property type="entry name" value="HOMEOBOX PROTEIN ARISTALESS"/>
    <property type="match status" value="1"/>
</dbReference>
<dbReference type="InterPro" id="IPR001356">
    <property type="entry name" value="HD"/>
</dbReference>
<dbReference type="Pfam" id="PF00046">
    <property type="entry name" value="Homeodomain"/>
    <property type="match status" value="1"/>
</dbReference>
<dbReference type="PROSITE" id="PS50071">
    <property type="entry name" value="HOMEOBOX_2"/>
    <property type="match status" value="1"/>
</dbReference>
<dbReference type="InterPro" id="IPR050649">
    <property type="entry name" value="Paired_Homeobox_TFs"/>
</dbReference>
<evidence type="ECO:0000256" key="5">
    <source>
        <dbReference type="PROSITE-ProRule" id="PRU00108"/>
    </source>
</evidence>
<feature type="compositionally biased region" description="Basic residues" evidence="7">
    <location>
        <begin position="65"/>
        <end position="81"/>
    </location>
</feature>
<keyword evidence="4 5" id="KW-0539">Nucleus</keyword>
<sequence>MSGPPGARSPAPRQRTRMRTVFTETQSRELEQLFLRAHYPPADARAQLAACTGLSEETVRVWFKNRRARRKRQRSGSKRAASRSPPRGEGGPNGT</sequence>
<evidence type="ECO:0000256" key="2">
    <source>
        <dbReference type="ARBA" id="ARBA00023125"/>
    </source>
</evidence>
<keyword evidence="3 5" id="KW-0371">Homeobox</keyword>
<evidence type="ECO:0000259" key="8">
    <source>
        <dbReference type="PROSITE" id="PS50071"/>
    </source>
</evidence>
<keyword evidence="2 5" id="KW-0238">DNA-binding</keyword>
<accession>A0A8S4BLS0</accession>
<dbReference type="SUPFAM" id="SSF46689">
    <property type="entry name" value="Homeodomain-like"/>
    <property type="match status" value="1"/>
</dbReference>
<gene>
    <name evidence="9" type="ORF">MMEN_LOCUS18897</name>
</gene>
<dbReference type="GO" id="GO:0005634">
    <property type="term" value="C:nucleus"/>
    <property type="evidence" value="ECO:0007669"/>
    <property type="project" value="UniProtKB-SubCell"/>
</dbReference>
<evidence type="ECO:0000256" key="7">
    <source>
        <dbReference type="SAM" id="MobiDB-lite"/>
    </source>
</evidence>
<dbReference type="InterPro" id="IPR009057">
    <property type="entry name" value="Homeodomain-like_sf"/>
</dbReference>
<comment type="subcellular location">
    <subcellularLocation>
        <location evidence="1 5 6">Nucleus</location>
    </subcellularLocation>
</comment>
<dbReference type="GO" id="GO:0000981">
    <property type="term" value="F:DNA-binding transcription factor activity, RNA polymerase II-specific"/>
    <property type="evidence" value="ECO:0007669"/>
    <property type="project" value="InterPro"/>
</dbReference>
<dbReference type="EMBL" id="CAJRST010037777">
    <property type="protein sequence ID" value="CAG6008611.1"/>
    <property type="molecule type" value="Genomic_DNA"/>
</dbReference>
<evidence type="ECO:0000256" key="6">
    <source>
        <dbReference type="RuleBase" id="RU000682"/>
    </source>
</evidence>
<dbReference type="SMART" id="SM00389">
    <property type="entry name" value="HOX"/>
    <property type="match status" value="1"/>
</dbReference>
<comment type="caution">
    <text evidence="9">The sequence shown here is derived from an EMBL/GenBank/DDBJ whole genome shotgun (WGS) entry which is preliminary data.</text>
</comment>
<evidence type="ECO:0000313" key="10">
    <source>
        <dbReference type="Proteomes" id="UP000677803"/>
    </source>
</evidence>
<proteinExistence type="predicted"/>
<feature type="DNA-binding region" description="Homeobox" evidence="5">
    <location>
        <begin position="15"/>
        <end position="74"/>
    </location>
</feature>
<feature type="domain" description="Homeobox" evidence="8">
    <location>
        <begin position="13"/>
        <end position="73"/>
    </location>
</feature>
<dbReference type="Proteomes" id="UP000677803">
    <property type="component" value="Unassembled WGS sequence"/>
</dbReference>